<dbReference type="GO" id="GO:0016780">
    <property type="term" value="F:phosphotransferase activity, for other substituted phosphate groups"/>
    <property type="evidence" value="ECO:0007669"/>
    <property type="project" value="InterPro"/>
</dbReference>
<keyword evidence="5" id="KW-0812">Transmembrane</keyword>
<keyword evidence="2" id="KW-0808">Transferase</keyword>
<dbReference type="Pfam" id="PF01066">
    <property type="entry name" value="CDP-OH_P_transf"/>
    <property type="match status" value="1"/>
</dbReference>
<comment type="subcellular location">
    <subcellularLocation>
        <location evidence="1">Membrane</location>
    </subcellularLocation>
</comment>
<feature type="transmembrane region" description="Helical" evidence="5">
    <location>
        <begin position="210"/>
        <end position="232"/>
    </location>
</feature>
<dbReference type="GO" id="GO:0016020">
    <property type="term" value="C:membrane"/>
    <property type="evidence" value="ECO:0007669"/>
    <property type="project" value="UniProtKB-SubCell"/>
</dbReference>
<evidence type="ECO:0000313" key="6">
    <source>
        <dbReference type="EMBL" id="QHU35609.1"/>
    </source>
</evidence>
<dbReference type="PANTHER" id="PTHR10414">
    <property type="entry name" value="ETHANOLAMINEPHOSPHOTRANSFERASE"/>
    <property type="match status" value="1"/>
</dbReference>
<dbReference type="GO" id="GO:0008654">
    <property type="term" value="P:phospholipid biosynthetic process"/>
    <property type="evidence" value="ECO:0007669"/>
    <property type="project" value="InterPro"/>
</dbReference>
<reference evidence="6" key="1">
    <citation type="journal article" date="2020" name="Nature">
        <title>Giant virus diversity and host interactions through global metagenomics.</title>
        <authorList>
            <person name="Schulz F."/>
            <person name="Roux S."/>
            <person name="Paez-Espino D."/>
            <person name="Jungbluth S."/>
            <person name="Walsh D.A."/>
            <person name="Denef V.J."/>
            <person name="McMahon K.D."/>
            <person name="Konstantinidis K.T."/>
            <person name="Eloe-Fadrosh E.A."/>
            <person name="Kyrpides N.C."/>
            <person name="Woyke T."/>
        </authorList>
    </citation>
    <scope>NUCLEOTIDE SEQUENCE</scope>
    <source>
        <strain evidence="6">GVMAG-S-1029409-49</strain>
    </source>
</reference>
<evidence type="ECO:0000256" key="2">
    <source>
        <dbReference type="ARBA" id="ARBA00022679"/>
    </source>
</evidence>
<feature type="transmembrane region" description="Helical" evidence="5">
    <location>
        <begin position="100"/>
        <end position="117"/>
    </location>
</feature>
<accession>A0A6C0LXX0</accession>
<dbReference type="Gene3D" id="1.20.120.1760">
    <property type="match status" value="1"/>
</dbReference>
<dbReference type="EMBL" id="MN740610">
    <property type="protein sequence ID" value="QHU35609.1"/>
    <property type="molecule type" value="Genomic_DNA"/>
</dbReference>
<evidence type="ECO:0008006" key="7">
    <source>
        <dbReference type="Google" id="ProtNLM"/>
    </source>
</evidence>
<keyword evidence="5" id="KW-1133">Transmembrane helix</keyword>
<dbReference type="PROSITE" id="PS00379">
    <property type="entry name" value="CDP_ALCOHOL_P_TRANSF"/>
    <property type="match status" value="1"/>
</dbReference>
<sequence>MEGKKLTTSEENPVDNVFILLSEWLNMNVFHPLNFTPNMITTLSFICGIAAAFSLYKQKYLLFSSFLFLAYLFDCADGNYARRYNMVTPLGDWYDHINDTVKIVLIIVAFTLLPPTAITRNQKLITAVIFTGLFMGMLVHMGCQEKSYASGNTPPGNTPPGNTPPGNTPPGNTPPGNTPPGNTPPGNTPPEWSTLTLLKNLCPASVNIQWTKYLGCGTFYVFLMLVGVWLHIRSTIYS</sequence>
<evidence type="ECO:0000256" key="5">
    <source>
        <dbReference type="SAM" id="Phobius"/>
    </source>
</evidence>
<dbReference type="AlphaFoldDB" id="A0A6C0LXX0"/>
<evidence type="ECO:0000256" key="3">
    <source>
        <dbReference type="ARBA" id="ARBA00023136"/>
    </source>
</evidence>
<feature type="transmembrane region" description="Helical" evidence="5">
    <location>
        <begin position="124"/>
        <end position="142"/>
    </location>
</feature>
<protein>
    <recommendedName>
        <fullName evidence="7">CDP-alcohol phosphatidyltransferase</fullName>
    </recommendedName>
</protein>
<feature type="compositionally biased region" description="Pro residues" evidence="4">
    <location>
        <begin position="156"/>
        <end position="188"/>
    </location>
</feature>
<proteinExistence type="predicted"/>
<evidence type="ECO:0000256" key="1">
    <source>
        <dbReference type="ARBA" id="ARBA00004370"/>
    </source>
</evidence>
<dbReference type="InterPro" id="IPR000462">
    <property type="entry name" value="CDP-OH_P_trans"/>
</dbReference>
<dbReference type="InterPro" id="IPR048254">
    <property type="entry name" value="CDP_ALCOHOL_P_TRANSF_CS"/>
</dbReference>
<dbReference type="InterPro" id="IPR043130">
    <property type="entry name" value="CDP-OH_PTrfase_TM_dom"/>
</dbReference>
<feature type="region of interest" description="Disordered" evidence="4">
    <location>
        <begin position="149"/>
        <end position="190"/>
    </location>
</feature>
<feature type="transmembrane region" description="Helical" evidence="5">
    <location>
        <begin position="60"/>
        <end position="80"/>
    </location>
</feature>
<dbReference type="PANTHER" id="PTHR10414:SF37">
    <property type="entry name" value="BB IN A BOXCAR, ISOFORM C"/>
    <property type="match status" value="1"/>
</dbReference>
<evidence type="ECO:0000256" key="4">
    <source>
        <dbReference type="SAM" id="MobiDB-lite"/>
    </source>
</evidence>
<organism evidence="6">
    <name type="scientific">viral metagenome</name>
    <dbReference type="NCBI Taxonomy" id="1070528"/>
    <lineage>
        <taxon>unclassified sequences</taxon>
        <taxon>metagenomes</taxon>
        <taxon>organismal metagenomes</taxon>
    </lineage>
</organism>
<dbReference type="InterPro" id="IPR014472">
    <property type="entry name" value="CHOPT"/>
</dbReference>
<name>A0A6C0LXX0_9ZZZZ</name>
<keyword evidence="3 5" id="KW-0472">Membrane</keyword>
<feature type="transmembrane region" description="Helical" evidence="5">
    <location>
        <begin position="35"/>
        <end position="53"/>
    </location>
</feature>